<proteinExistence type="predicted"/>
<reference evidence="1" key="1">
    <citation type="submission" date="2023-06" db="EMBL/GenBank/DDBJ databases">
        <title>Complete and circular genome of Acidithiobacillus ferrianus DSM 107098.</title>
        <authorList>
            <person name="Norris P.R."/>
            <person name="Falagan C."/>
            <person name="Moya-Beltran A."/>
            <person name="Castro M."/>
            <person name="Quatrini R."/>
            <person name="Johnson D.B."/>
        </authorList>
    </citation>
    <scope>NUCLEOTIDE SEQUENCE</scope>
    <source>
        <strain evidence="1">MG</strain>
    </source>
</reference>
<organism evidence="1 2">
    <name type="scientific">Acidithiobacillus ferrianus</name>
    <dbReference type="NCBI Taxonomy" id="2678518"/>
    <lineage>
        <taxon>Bacteria</taxon>
        <taxon>Pseudomonadati</taxon>
        <taxon>Pseudomonadota</taxon>
        <taxon>Acidithiobacillia</taxon>
        <taxon>Acidithiobacillales</taxon>
        <taxon>Acidithiobacillaceae</taxon>
        <taxon>Acidithiobacillus</taxon>
    </lineage>
</organism>
<evidence type="ECO:0000313" key="1">
    <source>
        <dbReference type="EMBL" id="XRI70137.1"/>
    </source>
</evidence>
<sequence length="129" mass="14448">MQPHELKQVIEAADQAISCGDFDSLMDFYAEDATLVVRPGLNVSGKQHIRQAFSAIAEYFNHSLVVKQGDSKLLKLMIRHWLSHKLSSVQNRNLVRTLTLQWQGAQPTYLSEILETSGAASSITHMEPI</sequence>
<dbReference type="Proteomes" id="UP000470022">
    <property type="component" value="Chromosome"/>
</dbReference>
<gene>
    <name evidence="1" type="ORF">GL267_005460</name>
</gene>
<keyword evidence="2" id="KW-1185">Reference proteome</keyword>
<name>A0ACD5HA35_9PROT</name>
<accession>A0ACD5HA35</accession>
<evidence type="ECO:0000313" key="2">
    <source>
        <dbReference type="Proteomes" id="UP000470022"/>
    </source>
</evidence>
<protein>
    <submittedName>
        <fullName evidence="1">Uncharacterized protein</fullName>
    </submittedName>
</protein>
<dbReference type="EMBL" id="CP127523">
    <property type="protein sequence ID" value="XRI70137.1"/>
    <property type="molecule type" value="Genomic_DNA"/>
</dbReference>